<dbReference type="GO" id="GO:0032259">
    <property type="term" value="P:methylation"/>
    <property type="evidence" value="ECO:0007669"/>
    <property type="project" value="UniProtKB-KW"/>
</dbReference>
<dbReference type="EC" id="2.1.1.37" evidence="7"/>
<comment type="catalytic activity">
    <reaction evidence="7">
        <text>a 2'-deoxycytidine in DNA + S-adenosyl-L-methionine = a 5-methyl-2'-deoxycytidine in DNA + S-adenosyl-L-homocysteine + H(+)</text>
        <dbReference type="Rhea" id="RHEA:13681"/>
        <dbReference type="Rhea" id="RHEA-COMP:11369"/>
        <dbReference type="Rhea" id="RHEA-COMP:11370"/>
        <dbReference type="ChEBI" id="CHEBI:15378"/>
        <dbReference type="ChEBI" id="CHEBI:57856"/>
        <dbReference type="ChEBI" id="CHEBI:59789"/>
        <dbReference type="ChEBI" id="CHEBI:85452"/>
        <dbReference type="ChEBI" id="CHEBI:85454"/>
        <dbReference type="EC" id="2.1.1.37"/>
    </reaction>
</comment>
<comment type="similarity">
    <text evidence="5 6">Belongs to the class I-like SAM-binding methyltransferase superfamily. C5-methyltransferase family.</text>
</comment>
<reference evidence="8" key="1">
    <citation type="submission" date="2019-08" db="EMBL/GenBank/DDBJ databases">
        <title>Carotenoids and Carotenoid Binding Proteins in the Halophilic Cyanobacterium Euhalothece sp. ZM00.</title>
        <authorList>
            <person name="Cho S.M."/>
            <person name="Song J.Y."/>
            <person name="Park Y.-I."/>
        </authorList>
    </citation>
    <scope>NUCLEOTIDE SEQUENCE [LARGE SCALE GENOMIC DNA]</scope>
    <source>
        <strain evidence="8">Z-M001</strain>
    </source>
</reference>
<dbReference type="PROSITE" id="PS51679">
    <property type="entry name" value="SAM_MT_C5"/>
    <property type="match status" value="1"/>
</dbReference>
<evidence type="ECO:0000313" key="9">
    <source>
        <dbReference type="Proteomes" id="UP000318453"/>
    </source>
</evidence>
<evidence type="ECO:0000256" key="7">
    <source>
        <dbReference type="RuleBase" id="RU000417"/>
    </source>
</evidence>
<dbReference type="Pfam" id="PF00145">
    <property type="entry name" value="DNA_methylase"/>
    <property type="match status" value="1"/>
</dbReference>
<evidence type="ECO:0000256" key="4">
    <source>
        <dbReference type="ARBA" id="ARBA00022747"/>
    </source>
</evidence>
<evidence type="ECO:0000256" key="5">
    <source>
        <dbReference type="PROSITE-ProRule" id="PRU01016"/>
    </source>
</evidence>
<feature type="active site" evidence="5">
    <location>
        <position position="76"/>
    </location>
</feature>
<evidence type="ECO:0000256" key="6">
    <source>
        <dbReference type="RuleBase" id="RU000416"/>
    </source>
</evidence>
<name>A0A5B8NPR7_9CHRO</name>
<keyword evidence="2 5" id="KW-0808">Transferase</keyword>
<dbReference type="SUPFAM" id="SSF53335">
    <property type="entry name" value="S-adenosyl-L-methionine-dependent methyltransferases"/>
    <property type="match status" value="1"/>
</dbReference>
<dbReference type="PROSITE" id="PS00094">
    <property type="entry name" value="C5_MTASE_1"/>
    <property type="match status" value="1"/>
</dbReference>
<dbReference type="InterPro" id="IPR001525">
    <property type="entry name" value="C5_MeTfrase"/>
</dbReference>
<dbReference type="PANTHER" id="PTHR46098">
    <property type="entry name" value="TRNA (CYTOSINE(38)-C(5))-METHYLTRANSFERASE"/>
    <property type="match status" value="1"/>
</dbReference>
<dbReference type="EMBL" id="CP042326">
    <property type="protein sequence ID" value="QDZ40199.1"/>
    <property type="molecule type" value="Genomic_DNA"/>
</dbReference>
<dbReference type="Proteomes" id="UP000318453">
    <property type="component" value="Chromosome"/>
</dbReference>
<dbReference type="GO" id="GO:0009307">
    <property type="term" value="P:DNA restriction-modification system"/>
    <property type="evidence" value="ECO:0007669"/>
    <property type="project" value="UniProtKB-KW"/>
</dbReference>
<accession>A0A5B8NPR7</accession>
<dbReference type="GO" id="GO:0003886">
    <property type="term" value="F:DNA (cytosine-5-)-methyltransferase activity"/>
    <property type="evidence" value="ECO:0007669"/>
    <property type="project" value="UniProtKB-EC"/>
</dbReference>
<dbReference type="KEGG" id="enn:FRE64_09710"/>
<keyword evidence="3 5" id="KW-0949">S-adenosyl-L-methionine</keyword>
<gene>
    <name evidence="8" type="primary">dcm</name>
    <name evidence="8" type="ORF">FRE64_09710</name>
</gene>
<dbReference type="PANTHER" id="PTHR46098:SF1">
    <property type="entry name" value="TRNA (CYTOSINE(38)-C(5))-METHYLTRANSFERASE"/>
    <property type="match status" value="1"/>
</dbReference>
<dbReference type="CDD" id="cd00315">
    <property type="entry name" value="Cyt_C5_DNA_methylase"/>
    <property type="match status" value="1"/>
</dbReference>
<evidence type="ECO:0000256" key="2">
    <source>
        <dbReference type="ARBA" id="ARBA00022679"/>
    </source>
</evidence>
<keyword evidence="4" id="KW-0680">Restriction system</keyword>
<dbReference type="OrthoDB" id="9813719at2"/>
<keyword evidence="1 5" id="KW-0489">Methyltransferase</keyword>
<dbReference type="REBASE" id="359381">
    <property type="entry name" value="M.EnaZM001ORF9710P"/>
</dbReference>
<dbReference type="InterPro" id="IPR050750">
    <property type="entry name" value="C5-MTase"/>
</dbReference>
<dbReference type="PROSITE" id="PS00095">
    <property type="entry name" value="C5_MTASE_2"/>
    <property type="match status" value="1"/>
</dbReference>
<evidence type="ECO:0000256" key="1">
    <source>
        <dbReference type="ARBA" id="ARBA00022603"/>
    </source>
</evidence>
<dbReference type="Gene3D" id="3.40.50.150">
    <property type="entry name" value="Vaccinia Virus protein VP39"/>
    <property type="match status" value="1"/>
</dbReference>
<sequence length="330" mass="37815">MDHSKDYKFIDLFAGIGGFRIALEQLGCECVFSSEWDKFCQQTYLANFNEIPQGDITEIAENDIPDHDLLVGGFPCQPFSIAGVSKNNSLNIKHGFQHTAQGNLFFHIVRILKEKQPRAFILENVKNLLSHNKKQTFEIIKNTLSNELNYQIYYQVINASYVVPQNRQRVFIVGFKLPLEFQFPDFKDQKPKIKDILEPNVPDKYTLSDKLWLYLKNYAKKHQSKGNGFGYGLVNLEGITRTLSARYYKDGSEILVPQDQKNPRRLTPKECSRLMGFPEDFKIPVSDNQAYKQFGNAVVPPVVKDIAIEVIKSIESTRKIKVPNSSIQLS</sequence>
<dbReference type="Gene3D" id="3.90.120.30">
    <property type="match status" value="1"/>
</dbReference>
<proteinExistence type="inferred from homology"/>
<dbReference type="AlphaFoldDB" id="A0A5B8NPR7"/>
<keyword evidence="9" id="KW-1185">Reference proteome</keyword>
<dbReference type="InterPro" id="IPR018117">
    <property type="entry name" value="C5_DNA_meth_AS"/>
</dbReference>
<dbReference type="InterPro" id="IPR029063">
    <property type="entry name" value="SAM-dependent_MTases_sf"/>
</dbReference>
<evidence type="ECO:0000313" key="8">
    <source>
        <dbReference type="EMBL" id="QDZ40199.1"/>
    </source>
</evidence>
<dbReference type="NCBIfam" id="TIGR00675">
    <property type="entry name" value="dcm"/>
    <property type="match status" value="1"/>
</dbReference>
<protein>
    <recommendedName>
        <fullName evidence="7">Cytosine-specific methyltransferase</fullName>
        <ecNumber evidence="7">2.1.1.37</ecNumber>
    </recommendedName>
</protein>
<dbReference type="InterPro" id="IPR031303">
    <property type="entry name" value="C5_meth_CS"/>
</dbReference>
<evidence type="ECO:0000256" key="3">
    <source>
        <dbReference type="ARBA" id="ARBA00022691"/>
    </source>
</evidence>
<dbReference type="RefSeq" id="WP_146295884.1">
    <property type="nucleotide sequence ID" value="NZ_CP042326.1"/>
</dbReference>
<organism evidence="8 9">
    <name type="scientific">Euhalothece natronophila Z-M001</name>
    <dbReference type="NCBI Taxonomy" id="522448"/>
    <lineage>
        <taxon>Bacteria</taxon>
        <taxon>Bacillati</taxon>
        <taxon>Cyanobacteriota</taxon>
        <taxon>Cyanophyceae</taxon>
        <taxon>Oscillatoriophycideae</taxon>
        <taxon>Chroococcales</taxon>
        <taxon>Halothecacae</taxon>
        <taxon>Halothece cluster</taxon>
        <taxon>Euhalothece</taxon>
    </lineage>
</organism>
<dbReference type="PRINTS" id="PR00105">
    <property type="entry name" value="C5METTRFRASE"/>
</dbReference>